<dbReference type="SUPFAM" id="SSF56601">
    <property type="entry name" value="beta-lactamase/transpeptidase-like"/>
    <property type="match status" value="1"/>
</dbReference>
<dbReference type="Gene3D" id="3.40.710.10">
    <property type="entry name" value="DD-peptidase/beta-lactamase superfamily"/>
    <property type="match status" value="1"/>
</dbReference>
<organism evidence="3 4">
    <name type="scientific">Pythium insidiosum</name>
    <name type="common">Pythiosis disease agent</name>
    <dbReference type="NCBI Taxonomy" id="114742"/>
    <lineage>
        <taxon>Eukaryota</taxon>
        <taxon>Sar</taxon>
        <taxon>Stramenopiles</taxon>
        <taxon>Oomycota</taxon>
        <taxon>Peronosporomycetes</taxon>
        <taxon>Pythiales</taxon>
        <taxon>Pythiaceae</taxon>
        <taxon>Pythium</taxon>
    </lineage>
</organism>
<evidence type="ECO:0000313" key="4">
    <source>
        <dbReference type="Proteomes" id="UP001209570"/>
    </source>
</evidence>
<proteinExistence type="predicted"/>
<feature type="chain" id="PRO_5041932932" description="Beta-lactamase-related domain-containing protein" evidence="1">
    <location>
        <begin position="23"/>
        <end position="482"/>
    </location>
</feature>
<reference evidence="3" key="1">
    <citation type="submission" date="2021-12" db="EMBL/GenBank/DDBJ databases">
        <title>Prjna785345.</title>
        <authorList>
            <person name="Rujirawat T."/>
            <person name="Krajaejun T."/>
        </authorList>
    </citation>
    <scope>NUCLEOTIDE SEQUENCE</scope>
    <source>
        <strain evidence="3">Pi057C3</strain>
    </source>
</reference>
<evidence type="ECO:0000313" key="3">
    <source>
        <dbReference type="EMBL" id="KAJ0391887.1"/>
    </source>
</evidence>
<sequence>MSRSLRLLAVFVIGAALPAALGRLVLPSSDLLTALANNQNHDTTLADRIATYYHASGFPKAGRTLSQKIEEAERFLSAEVPKTGIVGIGAAIVFEDKVVLSKGYGIHEIGSVSKTMIAVGIGLLVEDGKLNWRDPVKTHLPWLQLYDKYAEKHVTIGDLLAMNSGFGALADLADFTGAFVTERQYVEALHLLPPEYSLREEPSYANVNFVILGQLIESVSGMPWDEFLKKRLWEPLGMKDTYASAFDVPESKRQRVNAGHSSCNGTVLGPFSITGAKMAVSPERVRGLNAAGSIVSSADDMAIFIRLLLNKGVVDKVTLLRKPSTISEMITGKAPASENLTEFNKMGLHYSPDGNTLSSGYGIDIVGQVLWGHAYYDKSGDVEGHQTRTGFAPTEQLGVIFMGNTQVPTAHATFALDHFRTYVMGIFLDVPKTVLDYELRRWRAMEKLEPDVPGGPACGLAFWKDRPEIPFTATSPAVEADW</sequence>
<dbReference type="AlphaFoldDB" id="A0AAD5Q5Q7"/>
<dbReference type="PANTHER" id="PTHR46825:SF9">
    <property type="entry name" value="BETA-LACTAMASE-RELATED DOMAIN-CONTAINING PROTEIN"/>
    <property type="match status" value="1"/>
</dbReference>
<dbReference type="PANTHER" id="PTHR46825">
    <property type="entry name" value="D-ALANYL-D-ALANINE-CARBOXYPEPTIDASE/ENDOPEPTIDASE AMPH"/>
    <property type="match status" value="1"/>
</dbReference>
<evidence type="ECO:0000259" key="2">
    <source>
        <dbReference type="Pfam" id="PF00144"/>
    </source>
</evidence>
<gene>
    <name evidence="3" type="ORF">P43SY_010379</name>
</gene>
<dbReference type="InterPro" id="IPR001466">
    <property type="entry name" value="Beta-lactam-related"/>
</dbReference>
<evidence type="ECO:0000256" key="1">
    <source>
        <dbReference type="SAM" id="SignalP"/>
    </source>
</evidence>
<comment type="caution">
    <text evidence="3">The sequence shown here is derived from an EMBL/GenBank/DDBJ whole genome shotgun (WGS) entry which is preliminary data.</text>
</comment>
<feature type="signal peptide" evidence="1">
    <location>
        <begin position="1"/>
        <end position="22"/>
    </location>
</feature>
<dbReference type="InterPro" id="IPR012338">
    <property type="entry name" value="Beta-lactam/transpept-like"/>
</dbReference>
<dbReference type="Pfam" id="PF00144">
    <property type="entry name" value="Beta-lactamase"/>
    <property type="match status" value="1"/>
</dbReference>
<protein>
    <recommendedName>
        <fullName evidence="2">Beta-lactamase-related domain-containing protein</fullName>
    </recommendedName>
</protein>
<name>A0AAD5Q5Q7_PYTIN</name>
<keyword evidence="4" id="KW-1185">Reference proteome</keyword>
<dbReference type="InterPro" id="IPR050491">
    <property type="entry name" value="AmpC-like"/>
</dbReference>
<keyword evidence="1" id="KW-0732">Signal</keyword>
<dbReference type="Proteomes" id="UP001209570">
    <property type="component" value="Unassembled WGS sequence"/>
</dbReference>
<dbReference type="EMBL" id="JAKCXM010000800">
    <property type="protein sequence ID" value="KAJ0391887.1"/>
    <property type="molecule type" value="Genomic_DNA"/>
</dbReference>
<accession>A0AAD5Q5Q7</accession>
<feature type="domain" description="Beta-lactamase-related" evidence="2">
    <location>
        <begin position="80"/>
        <end position="411"/>
    </location>
</feature>